<evidence type="ECO:0000259" key="10">
    <source>
        <dbReference type="Pfam" id="PF04290"/>
    </source>
</evidence>
<evidence type="ECO:0000313" key="11">
    <source>
        <dbReference type="EMBL" id="CTQ69830.1"/>
    </source>
</evidence>
<gene>
    <name evidence="11" type="primary">yiaM_2</name>
    <name evidence="11" type="ORF">LA5096_02265</name>
</gene>
<feature type="transmembrane region" description="Helical" evidence="9">
    <location>
        <begin position="130"/>
        <end position="152"/>
    </location>
</feature>
<keyword evidence="2 9" id="KW-0813">Transport</keyword>
<evidence type="ECO:0000256" key="8">
    <source>
        <dbReference type="ARBA" id="ARBA00038436"/>
    </source>
</evidence>
<accession>A0A0M7A6H2</accession>
<dbReference type="RefSeq" id="WP_055391867.1">
    <property type="nucleotide sequence ID" value="NZ_CXWA01000020.1"/>
</dbReference>
<name>A0A0M7A6H2_9HYPH</name>
<dbReference type="OrthoDB" id="7842277at2"/>
<dbReference type="AlphaFoldDB" id="A0A0M7A6H2"/>
<keyword evidence="12" id="KW-1185">Reference proteome</keyword>
<keyword evidence="3" id="KW-1003">Cell membrane</keyword>
<dbReference type="PANTHER" id="PTHR35011:SF2">
    <property type="entry name" value="2,3-DIKETO-L-GULONATE TRAP TRANSPORTER SMALL PERMEASE PROTEIN YIAM"/>
    <property type="match status" value="1"/>
</dbReference>
<reference evidence="12" key="1">
    <citation type="submission" date="2015-07" db="EMBL/GenBank/DDBJ databases">
        <authorList>
            <person name="Rodrigo-Torres Lidia"/>
            <person name="Arahal R.David."/>
        </authorList>
    </citation>
    <scope>NUCLEOTIDE SEQUENCE [LARGE SCALE GENOMIC DNA]</scope>
    <source>
        <strain evidence="12">CECT 5096</strain>
    </source>
</reference>
<keyword evidence="7 9" id="KW-0472">Membrane</keyword>
<organism evidence="11 12">
    <name type="scientific">Roseibium album</name>
    <dbReference type="NCBI Taxonomy" id="311410"/>
    <lineage>
        <taxon>Bacteria</taxon>
        <taxon>Pseudomonadati</taxon>
        <taxon>Pseudomonadota</taxon>
        <taxon>Alphaproteobacteria</taxon>
        <taxon>Hyphomicrobiales</taxon>
        <taxon>Stappiaceae</taxon>
        <taxon>Roseibium</taxon>
    </lineage>
</organism>
<evidence type="ECO:0000256" key="6">
    <source>
        <dbReference type="ARBA" id="ARBA00022989"/>
    </source>
</evidence>
<keyword evidence="4 9" id="KW-0997">Cell inner membrane</keyword>
<dbReference type="EMBL" id="CXWC01000009">
    <property type="protein sequence ID" value="CTQ69830.1"/>
    <property type="molecule type" value="Genomic_DNA"/>
</dbReference>
<dbReference type="PANTHER" id="PTHR35011">
    <property type="entry name" value="2,3-DIKETO-L-GULONATE TRAP TRANSPORTER SMALL PERMEASE PROTEIN YIAM"/>
    <property type="match status" value="1"/>
</dbReference>
<dbReference type="GeneID" id="97669655"/>
<feature type="domain" description="Tripartite ATP-independent periplasmic transporters DctQ component" evidence="10">
    <location>
        <begin position="27"/>
        <end position="152"/>
    </location>
</feature>
<feature type="transmembrane region" description="Helical" evidence="9">
    <location>
        <begin position="14"/>
        <end position="38"/>
    </location>
</feature>
<feature type="transmembrane region" description="Helical" evidence="9">
    <location>
        <begin position="89"/>
        <end position="110"/>
    </location>
</feature>
<dbReference type="InterPro" id="IPR055348">
    <property type="entry name" value="DctQ"/>
</dbReference>
<evidence type="ECO:0000256" key="2">
    <source>
        <dbReference type="ARBA" id="ARBA00022448"/>
    </source>
</evidence>
<evidence type="ECO:0000256" key="4">
    <source>
        <dbReference type="ARBA" id="ARBA00022519"/>
    </source>
</evidence>
<comment type="function">
    <text evidence="9">Part of the tripartite ATP-independent periplasmic (TRAP) transport system.</text>
</comment>
<proteinExistence type="inferred from homology"/>
<dbReference type="Pfam" id="PF04290">
    <property type="entry name" value="DctQ"/>
    <property type="match status" value="1"/>
</dbReference>
<dbReference type="GO" id="GO:0015740">
    <property type="term" value="P:C4-dicarboxylate transport"/>
    <property type="evidence" value="ECO:0007669"/>
    <property type="project" value="TreeGrafter"/>
</dbReference>
<comment type="subcellular location">
    <subcellularLocation>
        <location evidence="1 9">Cell inner membrane</location>
        <topology evidence="1 9">Multi-pass membrane protein</topology>
    </subcellularLocation>
</comment>
<evidence type="ECO:0000256" key="7">
    <source>
        <dbReference type="ARBA" id="ARBA00023136"/>
    </source>
</evidence>
<evidence type="ECO:0000256" key="3">
    <source>
        <dbReference type="ARBA" id="ARBA00022475"/>
    </source>
</evidence>
<keyword evidence="6 9" id="KW-1133">Transmembrane helix</keyword>
<evidence type="ECO:0000313" key="12">
    <source>
        <dbReference type="Proteomes" id="UP000049983"/>
    </source>
</evidence>
<evidence type="ECO:0000256" key="1">
    <source>
        <dbReference type="ARBA" id="ARBA00004429"/>
    </source>
</evidence>
<dbReference type="InterPro" id="IPR007387">
    <property type="entry name" value="TRAP_DctQ"/>
</dbReference>
<protein>
    <recommendedName>
        <fullName evidence="9">TRAP transporter small permease protein</fullName>
    </recommendedName>
</protein>
<evidence type="ECO:0000256" key="9">
    <source>
        <dbReference type="RuleBase" id="RU369079"/>
    </source>
</evidence>
<dbReference type="GO" id="GO:0005886">
    <property type="term" value="C:plasma membrane"/>
    <property type="evidence" value="ECO:0007669"/>
    <property type="project" value="UniProtKB-SubCell"/>
</dbReference>
<keyword evidence="5 9" id="KW-0812">Transmembrane</keyword>
<evidence type="ECO:0000256" key="5">
    <source>
        <dbReference type="ARBA" id="ARBA00022692"/>
    </source>
</evidence>
<comment type="subunit">
    <text evidence="9">The complex comprises the extracytoplasmic solute receptor protein and the two transmembrane proteins.</text>
</comment>
<comment type="similarity">
    <text evidence="8 9">Belongs to the TRAP transporter small permease family.</text>
</comment>
<dbReference type="GO" id="GO:0022857">
    <property type="term" value="F:transmembrane transporter activity"/>
    <property type="evidence" value="ECO:0007669"/>
    <property type="project" value="UniProtKB-UniRule"/>
</dbReference>
<dbReference type="STRING" id="311410.LA5095_06238"/>
<sequence>MDFLIALDKRLTSVLEWVLIALFATFLVLVCLLVVLRYGFASSIYGGNEFVTIAFLFTSAIGGAVCITRREHIAITFFVDMLPYEAKKWTYIMGLALIAVINGAMVTYSIGWISLAGHNPWQPFGWPQGIVHAAVPVGCGLAVFYCCLKIVLTAAGRESIDVLWMPED</sequence>
<dbReference type="Proteomes" id="UP000049983">
    <property type="component" value="Unassembled WGS sequence"/>
</dbReference>
<feature type="transmembrane region" description="Helical" evidence="9">
    <location>
        <begin position="50"/>
        <end position="68"/>
    </location>
</feature>